<name>A0A0M0JSI7_9EUKA</name>
<proteinExistence type="predicted"/>
<sequence>MRKDYDPSRKGARQLYNLRSMSQWIAAKAKYDAATSQKERDAVLKEYGAQNFREGTFFPCWDFWGAPQDLMHVELEGLLKDELYLVLFEMAKHGWISCKEFNKAKEKHRWPGGARLCDLKPEHFQGQTGGKPKRNYKSLPFSAHDMLLLVVDSIVLLQPFVKDWNADFWQHQMLFLSIEDYFHFWVPKHHFATHIPLDILFWGPPINYWCMMLESENQVFKKEGKHSNFKILEAN</sequence>
<evidence type="ECO:0000313" key="1">
    <source>
        <dbReference type="EMBL" id="KOO29606.1"/>
    </source>
</evidence>
<dbReference type="AlphaFoldDB" id="A0A0M0JSI7"/>
<dbReference type="Proteomes" id="UP000037460">
    <property type="component" value="Unassembled WGS sequence"/>
</dbReference>
<reference evidence="2" key="1">
    <citation type="journal article" date="2015" name="PLoS Genet.">
        <title>Genome Sequence and Transcriptome Analyses of Chrysochromulina tobin: Metabolic Tools for Enhanced Algal Fitness in the Prominent Order Prymnesiales (Haptophyceae).</title>
        <authorList>
            <person name="Hovde B.T."/>
            <person name="Deodato C.R."/>
            <person name="Hunsperger H.M."/>
            <person name="Ryken S.A."/>
            <person name="Yost W."/>
            <person name="Jha R.K."/>
            <person name="Patterson J."/>
            <person name="Monnat R.J. Jr."/>
            <person name="Barlow S.B."/>
            <person name="Starkenburg S.R."/>
            <person name="Cattolico R.A."/>
        </authorList>
    </citation>
    <scope>NUCLEOTIDE SEQUENCE</scope>
    <source>
        <strain evidence="2">CCMP291</strain>
    </source>
</reference>
<dbReference type="EMBL" id="JWZX01002390">
    <property type="protein sequence ID" value="KOO29606.1"/>
    <property type="molecule type" value="Genomic_DNA"/>
</dbReference>
<accession>A0A0M0JSI7</accession>
<comment type="caution">
    <text evidence="1">The sequence shown here is derived from an EMBL/GenBank/DDBJ whole genome shotgun (WGS) entry which is preliminary data.</text>
</comment>
<organism evidence="1 2">
    <name type="scientific">Chrysochromulina tobinii</name>
    <dbReference type="NCBI Taxonomy" id="1460289"/>
    <lineage>
        <taxon>Eukaryota</taxon>
        <taxon>Haptista</taxon>
        <taxon>Haptophyta</taxon>
        <taxon>Prymnesiophyceae</taxon>
        <taxon>Prymnesiales</taxon>
        <taxon>Chrysochromulinaceae</taxon>
        <taxon>Chrysochromulina</taxon>
    </lineage>
</organism>
<protein>
    <submittedName>
        <fullName evidence="1">Uncharacterized protein</fullName>
    </submittedName>
</protein>
<gene>
    <name evidence="1" type="ORF">Ctob_014991</name>
</gene>
<keyword evidence="2" id="KW-1185">Reference proteome</keyword>
<evidence type="ECO:0000313" key="2">
    <source>
        <dbReference type="Proteomes" id="UP000037460"/>
    </source>
</evidence>
<dbReference type="OrthoDB" id="3239894at2759"/>